<evidence type="ECO:0000313" key="1">
    <source>
        <dbReference type="EMBL" id="GIJ71422.1"/>
    </source>
</evidence>
<protein>
    <submittedName>
        <fullName evidence="1">Uncharacterized protein</fullName>
    </submittedName>
</protein>
<organism evidence="1 2">
    <name type="scientific">Virgisporangium ochraceum</name>
    <dbReference type="NCBI Taxonomy" id="65505"/>
    <lineage>
        <taxon>Bacteria</taxon>
        <taxon>Bacillati</taxon>
        <taxon>Actinomycetota</taxon>
        <taxon>Actinomycetes</taxon>
        <taxon>Micromonosporales</taxon>
        <taxon>Micromonosporaceae</taxon>
        <taxon>Virgisporangium</taxon>
    </lineage>
</organism>
<name>A0A8J3ZYX3_9ACTN</name>
<comment type="caution">
    <text evidence="1">The sequence shown here is derived from an EMBL/GenBank/DDBJ whole genome shotgun (WGS) entry which is preliminary data.</text>
</comment>
<keyword evidence="2" id="KW-1185">Reference proteome</keyword>
<dbReference type="RefSeq" id="WP_275423771.1">
    <property type="nucleotide sequence ID" value="NZ_BOPH01000088.1"/>
</dbReference>
<evidence type="ECO:0000313" key="2">
    <source>
        <dbReference type="Proteomes" id="UP000635606"/>
    </source>
</evidence>
<gene>
    <name evidence="1" type="ORF">Voc01_063390</name>
</gene>
<dbReference type="Proteomes" id="UP000635606">
    <property type="component" value="Unassembled WGS sequence"/>
</dbReference>
<sequence>MSSSAHHLIRIALFVTIAVIATVVAVVLADPPAAFAGIRGP</sequence>
<proteinExistence type="predicted"/>
<dbReference type="AlphaFoldDB" id="A0A8J3ZYX3"/>
<accession>A0A8J3ZYX3</accession>
<dbReference type="EMBL" id="BOPH01000088">
    <property type="protein sequence ID" value="GIJ71422.1"/>
    <property type="molecule type" value="Genomic_DNA"/>
</dbReference>
<reference evidence="1" key="1">
    <citation type="submission" date="2021-01" db="EMBL/GenBank/DDBJ databases">
        <title>Whole genome shotgun sequence of Virgisporangium ochraceum NBRC 16418.</title>
        <authorList>
            <person name="Komaki H."/>
            <person name="Tamura T."/>
        </authorList>
    </citation>
    <scope>NUCLEOTIDE SEQUENCE</scope>
    <source>
        <strain evidence="1">NBRC 16418</strain>
    </source>
</reference>